<gene>
    <name evidence="2" type="ORF">ACFOD3_23650</name>
</gene>
<organism evidence="2 3">
    <name type="scientific">Falsiroseomonas tokyonensis</name>
    <dbReference type="NCBI Taxonomy" id="430521"/>
    <lineage>
        <taxon>Bacteria</taxon>
        <taxon>Pseudomonadati</taxon>
        <taxon>Pseudomonadota</taxon>
        <taxon>Alphaproteobacteria</taxon>
        <taxon>Acetobacterales</taxon>
        <taxon>Roseomonadaceae</taxon>
        <taxon>Falsiroseomonas</taxon>
    </lineage>
</organism>
<evidence type="ECO:0000313" key="2">
    <source>
        <dbReference type="EMBL" id="MFC3002914.1"/>
    </source>
</evidence>
<comment type="caution">
    <text evidence="2">The sequence shown here is derived from an EMBL/GenBank/DDBJ whole genome shotgun (WGS) entry which is preliminary data.</text>
</comment>
<protein>
    <submittedName>
        <fullName evidence="2">Transcription termination/antitermination protein NusG</fullName>
    </submittedName>
</protein>
<dbReference type="Proteomes" id="UP001595420">
    <property type="component" value="Unassembled WGS sequence"/>
</dbReference>
<sequence length="234" mass="25279">MAMTNSLDLLAASAADPSRGVWIAAGQAGATPPIAGPSSPARSERQQLPSLLPLTPNWIVIHHRADDGARVRIGVRREGFEVHWPRIIDRRPRKDDVIRPFFPGYMFACAIEPHASWHALRSAVPNLIAVMGVPEFGRPVFAPPGFVEALITKAGSIGGVIEPVEDTLPAWRRGQPVQISGGYLDGFKGLYQHDKAGDRVVVLLEIMGRQASVTVDRKDVAAQPAADRAQPQVA</sequence>
<proteinExistence type="predicted"/>
<name>A0ABV7C0P2_9PROT</name>
<accession>A0ABV7C0P2</accession>
<evidence type="ECO:0000259" key="1">
    <source>
        <dbReference type="Pfam" id="PF02357"/>
    </source>
</evidence>
<evidence type="ECO:0000313" key="3">
    <source>
        <dbReference type="Proteomes" id="UP001595420"/>
    </source>
</evidence>
<keyword evidence="3" id="KW-1185">Reference proteome</keyword>
<dbReference type="EMBL" id="JBHRSB010000008">
    <property type="protein sequence ID" value="MFC3002914.1"/>
    <property type="molecule type" value="Genomic_DNA"/>
</dbReference>
<reference evidence="3" key="1">
    <citation type="journal article" date="2019" name="Int. J. Syst. Evol. Microbiol.">
        <title>The Global Catalogue of Microorganisms (GCM) 10K type strain sequencing project: providing services to taxonomists for standard genome sequencing and annotation.</title>
        <authorList>
            <consortium name="The Broad Institute Genomics Platform"/>
            <consortium name="The Broad Institute Genome Sequencing Center for Infectious Disease"/>
            <person name="Wu L."/>
            <person name="Ma J."/>
        </authorList>
    </citation>
    <scope>NUCLEOTIDE SEQUENCE [LARGE SCALE GENOMIC DNA]</scope>
    <source>
        <strain evidence="3">CGMCC 1.16855</strain>
    </source>
</reference>
<dbReference type="RefSeq" id="WP_216839170.1">
    <property type="nucleotide sequence ID" value="NZ_JAFNJS010000008.1"/>
</dbReference>
<dbReference type="InterPro" id="IPR006645">
    <property type="entry name" value="NGN-like_dom"/>
</dbReference>
<dbReference type="Pfam" id="PF02357">
    <property type="entry name" value="NusG"/>
    <property type="match status" value="1"/>
</dbReference>
<feature type="domain" description="NusG-like N-terminal" evidence="1">
    <location>
        <begin position="57"/>
        <end position="123"/>
    </location>
</feature>